<keyword evidence="4" id="KW-0067">ATP-binding</keyword>
<keyword evidence="5" id="KW-1278">Translocase</keyword>
<dbReference type="GO" id="GO:0005524">
    <property type="term" value="F:ATP binding"/>
    <property type="evidence" value="ECO:0007669"/>
    <property type="project" value="UniProtKB-KW"/>
</dbReference>
<dbReference type="NCBIfam" id="TIGR01494">
    <property type="entry name" value="ATPase_P-type"/>
    <property type="match status" value="2"/>
</dbReference>
<accession>A0A0G0P6P4</accession>
<feature type="transmembrane region" description="Helical" evidence="8">
    <location>
        <begin position="785"/>
        <end position="804"/>
    </location>
</feature>
<keyword evidence="6 8" id="KW-1133">Transmembrane helix</keyword>
<dbReference type="InterPro" id="IPR008250">
    <property type="entry name" value="ATPase_P-typ_transduc_dom_A_sf"/>
</dbReference>
<dbReference type="STRING" id="1618570.UT08_C0011G0009"/>
<dbReference type="InterPro" id="IPR044492">
    <property type="entry name" value="P_typ_ATPase_HD_dom"/>
</dbReference>
<feature type="transmembrane region" description="Helical" evidence="8">
    <location>
        <begin position="219"/>
        <end position="239"/>
    </location>
</feature>
<name>A0A0G0P6P4_9BACT</name>
<evidence type="ECO:0000256" key="2">
    <source>
        <dbReference type="ARBA" id="ARBA00022692"/>
    </source>
</evidence>
<dbReference type="GO" id="GO:0016020">
    <property type="term" value="C:membrane"/>
    <property type="evidence" value="ECO:0007669"/>
    <property type="project" value="UniProtKB-SubCell"/>
</dbReference>
<evidence type="ECO:0000313" key="11">
    <source>
        <dbReference type="Proteomes" id="UP000034081"/>
    </source>
</evidence>
<protein>
    <submittedName>
        <fullName evidence="10">Cation-transporting ATPase, E1-E2 family</fullName>
    </submittedName>
</protein>
<keyword evidence="7 8" id="KW-0472">Membrane</keyword>
<evidence type="ECO:0000259" key="9">
    <source>
        <dbReference type="SMART" id="SM00831"/>
    </source>
</evidence>
<dbReference type="AlphaFoldDB" id="A0A0G0P6P4"/>
<evidence type="ECO:0000256" key="8">
    <source>
        <dbReference type="SAM" id="Phobius"/>
    </source>
</evidence>
<dbReference type="SFLD" id="SFLDF00027">
    <property type="entry name" value="p-type_atpase"/>
    <property type="match status" value="1"/>
</dbReference>
<dbReference type="Gene3D" id="2.70.150.10">
    <property type="entry name" value="Calcium-transporting ATPase, cytoplasmic transduction domain A"/>
    <property type="match status" value="1"/>
</dbReference>
<dbReference type="InterPro" id="IPR023214">
    <property type="entry name" value="HAD_sf"/>
</dbReference>
<dbReference type="PRINTS" id="PR00119">
    <property type="entry name" value="CATATPASE"/>
</dbReference>
<dbReference type="SUPFAM" id="SSF81665">
    <property type="entry name" value="Calcium ATPase, transmembrane domain M"/>
    <property type="match status" value="1"/>
</dbReference>
<feature type="transmembrane region" description="Helical" evidence="8">
    <location>
        <begin position="719"/>
        <end position="739"/>
    </location>
</feature>
<dbReference type="EMBL" id="LBVL01000011">
    <property type="protein sequence ID" value="KKQ84991.1"/>
    <property type="molecule type" value="Genomic_DNA"/>
</dbReference>
<dbReference type="InterPro" id="IPR023298">
    <property type="entry name" value="ATPase_P-typ_TM_dom_sf"/>
</dbReference>
<dbReference type="PRINTS" id="PR00120">
    <property type="entry name" value="HATPASE"/>
</dbReference>
<gene>
    <name evidence="10" type="ORF">UT08_C0011G0009</name>
</gene>
<dbReference type="PROSITE" id="PS00154">
    <property type="entry name" value="ATPASE_E1_E2"/>
    <property type="match status" value="1"/>
</dbReference>
<dbReference type="SUPFAM" id="SSF81653">
    <property type="entry name" value="Calcium ATPase, transduction domain A"/>
    <property type="match status" value="1"/>
</dbReference>
<dbReference type="Gene3D" id="3.40.50.1000">
    <property type="entry name" value="HAD superfamily/HAD-like"/>
    <property type="match status" value="1"/>
</dbReference>
<dbReference type="InterPro" id="IPR023299">
    <property type="entry name" value="ATPase_P-typ_cyto_dom_N"/>
</dbReference>
<reference evidence="10 11" key="1">
    <citation type="journal article" date="2015" name="Nature">
        <title>rRNA introns, odd ribosomes, and small enigmatic genomes across a large radiation of phyla.</title>
        <authorList>
            <person name="Brown C.T."/>
            <person name="Hug L.A."/>
            <person name="Thomas B.C."/>
            <person name="Sharon I."/>
            <person name="Castelle C.J."/>
            <person name="Singh A."/>
            <person name="Wilkins M.J."/>
            <person name="Williams K.H."/>
            <person name="Banfield J.F."/>
        </authorList>
    </citation>
    <scope>NUCLEOTIDE SEQUENCE [LARGE SCALE GENOMIC DNA]</scope>
</reference>
<dbReference type="InterPro" id="IPR006068">
    <property type="entry name" value="ATPase_P-typ_cation-transptr_C"/>
</dbReference>
<dbReference type="InterPro" id="IPR001757">
    <property type="entry name" value="P_typ_ATPase"/>
</dbReference>
<organism evidence="10 11">
    <name type="scientific">Candidatus Woesebacteria bacterium GW2011_GWB1_38_8</name>
    <dbReference type="NCBI Taxonomy" id="1618570"/>
    <lineage>
        <taxon>Bacteria</taxon>
        <taxon>Candidatus Woeseibacteriota</taxon>
    </lineage>
</organism>
<dbReference type="InterPro" id="IPR004014">
    <property type="entry name" value="ATPase_P-typ_cation-transptr_N"/>
</dbReference>
<evidence type="ECO:0000313" key="10">
    <source>
        <dbReference type="EMBL" id="KKQ84991.1"/>
    </source>
</evidence>
<dbReference type="Gene3D" id="1.20.1110.10">
    <property type="entry name" value="Calcium-transporting ATPase, transmembrane domain"/>
    <property type="match status" value="1"/>
</dbReference>
<feature type="domain" description="Cation-transporting P-type ATPase N-terminal" evidence="9">
    <location>
        <begin position="1"/>
        <end position="61"/>
    </location>
</feature>
<dbReference type="InterPro" id="IPR059000">
    <property type="entry name" value="ATPase_P-type_domA"/>
</dbReference>
<dbReference type="InterPro" id="IPR018303">
    <property type="entry name" value="ATPase_P-typ_P_site"/>
</dbReference>
<evidence type="ECO:0000256" key="3">
    <source>
        <dbReference type="ARBA" id="ARBA00022741"/>
    </source>
</evidence>
<comment type="caution">
    <text evidence="10">The sequence shown here is derived from an EMBL/GenBank/DDBJ whole genome shotgun (WGS) entry which is preliminary data.</text>
</comment>
<keyword evidence="2 8" id="KW-0812">Transmembrane</keyword>
<feature type="transmembrane region" description="Helical" evidence="8">
    <location>
        <begin position="679"/>
        <end position="707"/>
    </location>
</feature>
<feature type="transmembrane region" description="Helical" evidence="8">
    <location>
        <begin position="245"/>
        <end position="267"/>
    </location>
</feature>
<evidence type="ECO:0000256" key="7">
    <source>
        <dbReference type="ARBA" id="ARBA00023136"/>
    </source>
</evidence>
<comment type="subcellular location">
    <subcellularLocation>
        <location evidence="1">Membrane</location>
        <topology evidence="1">Multi-pass membrane protein</topology>
    </subcellularLocation>
</comment>
<dbReference type="SUPFAM" id="SSF56784">
    <property type="entry name" value="HAD-like"/>
    <property type="match status" value="1"/>
</dbReference>
<feature type="transmembrane region" description="Helical" evidence="8">
    <location>
        <begin position="47"/>
        <end position="74"/>
    </location>
</feature>
<evidence type="ECO:0000256" key="5">
    <source>
        <dbReference type="ARBA" id="ARBA00022967"/>
    </source>
</evidence>
<dbReference type="Pfam" id="PF00702">
    <property type="entry name" value="Hydrolase"/>
    <property type="match status" value="1"/>
</dbReference>
<evidence type="ECO:0000256" key="6">
    <source>
        <dbReference type="ARBA" id="ARBA00022989"/>
    </source>
</evidence>
<dbReference type="Pfam" id="PF00689">
    <property type="entry name" value="Cation_ATPase_C"/>
    <property type="match status" value="1"/>
</dbReference>
<evidence type="ECO:0000256" key="4">
    <source>
        <dbReference type="ARBA" id="ARBA00022840"/>
    </source>
</evidence>
<dbReference type="PANTHER" id="PTHR42861">
    <property type="entry name" value="CALCIUM-TRANSPORTING ATPASE"/>
    <property type="match status" value="1"/>
</dbReference>
<evidence type="ECO:0000256" key="1">
    <source>
        <dbReference type="ARBA" id="ARBA00004141"/>
    </source>
</evidence>
<keyword evidence="3" id="KW-0547">Nucleotide-binding</keyword>
<dbReference type="InterPro" id="IPR036412">
    <property type="entry name" value="HAD-like_sf"/>
</dbReference>
<dbReference type="Gene3D" id="3.40.1110.10">
    <property type="entry name" value="Calcium-transporting ATPase, cytoplasmic domain N"/>
    <property type="match status" value="1"/>
</dbReference>
<sequence>MEADLKGLSSEEASTRITKYGSNVLPETPPPSDLAILISQLKNPLVYVLFAAGGVTLILGHIADTILIFSDVFLNTILGFFQERKADKALSALKRLIHPKAKVIRDELIKIIDVEDVVPGDLVVIGQGDKVPADGKIGFANRLFVDEAILTGESVPITKNMKDKVFMGTLITSGQGRMIVETTGANTEVGKIATSIQKPEEDTPLTEQITIFSKQLSKLVGVLIIGVFVIGLITGRGIVEVLITSIALAVSAIPEGLLVALTVVLAIGMQRILARRGLVRNLVSAETLGGVTTICIDKTGTLTEGHMQVVDAIGSEDDLSLQSIIANDLDDPLVIAAYEWGLEKIKIEDVKKKYERLDSIPFTSENRFFTSLNKWDKQSNMLFVNGAPEFLIEWSDLDSERSKAIKDKIEVLTSEGKRLVGMARKKVSMQKSGLSVQDVKNNLEWVGLLAFSDPVREGVYESLDKTKIAGIKLLVITGDYPQTALSVMKSLNIEPDANSIIRGDELEKMTTSELSQRLLTIKHSGLFARTTPEQKFKIVESLKGNGEVVAMMGDGVNDAPALKQADIGIVVGEASDVAKESADLVLLDSSFATIIAAIEEGRSIFDNIRKVILYLMSDAFEEIIAVVGSLFLKLPLPVSAAQILWINLVSDGFPDLALTLDPKTRGIMRRNPRNGSENLVAPWMKTLIFIVSLVGGIIALSIFVYFYKTTNDLVLARSITFAALGVNSLVFVFSIRTLQESFWEENPFENNWLNLAVISGLIFQIIPFYFEPLRRFFGLVPIKMYHWILVFAGALVVFIIIEILKEVFKLEERHKASL</sequence>
<dbReference type="SFLD" id="SFLDS00003">
    <property type="entry name" value="Haloacid_Dehalogenase"/>
    <property type="match status" value="1"/>
</dbReference>
<dbReference type="Proteomes" id="UP000034081">
    <property type="component" value="Unassembled WGS sequence"/>
</dbReference>
<proteinExistence type="predicted"/>
<dbReference type="SMART" id="SM00831">
    <property type="entry name" value="Cation_ATPase_N"/>
    <property type="match status" value="1"/>
</dbReference>
<feature type="transmembrane region" description="Helical" evidence="8">
    <location>
        <begin position="751"/>
        <end position="770"/>
    </location>
</feature>
<dbReference type="SFLD" id="SFLDG00002">
    <property type="entry name" value="C1.7:_P-type_atpase_like"/>
    <property type="match status" value="1"/>
</dbReference>
<dbReference type="Pfam" id="PF00690">
    <property type="entry name" value="Cation_ATPase_N"/>
    <property type="match status" value="1"/>
</dbReference>
<dbReference type="Pfam" id="PF00122">
    <property type="entry name" value="E1-E2_ATPase"/>
    <property type="match status" value="1"/>
</dbReference>
<dbReference type="GO" id="GO:0016887">
    <property type="term" value="F:ATP hydrolysis activity"/>
    <property type="evidence" value="ECO:0007669"/>
    <property type="project" value="InterPro"/>
</dbReference>